<dbReference type="AlphaFoldDB" id="A0A059B5Y4"/>
<dbReference type="SMART" id="SM00364">
    <property type="entry name" value="LRR_BAC"/>
    <property type="match status" value="5"/>
</dbReference>
<dbReference type="PANTHER" id="PTHR36766">
    <property type="entry name" value="PLANT BROAD-SPECTRUM MILDEW RESISTANCE PROTEIN RPW8"/>
    <property type="match status" value="1"/>
</dbReference>
<evidence type="ECO:0000313" key="4">
    <source>
        <dbReference type="EMBL" id="KCW61070.1"/>
    </source>
</evidence>
<evidence type="ECO:0000259" key="3">
    <source>
        <dbReference type="Pfam" id="PF23598"/>
    </source>
</evidence>
<evidence type="ECO:0000256" key="2">
    <source>
        <dbReference type="ARBA" id="ARBA00022821"/>
    </source>
</evidence>
<dbReference type="Gene3D" id="3.80.10.10">
    <property type="entry name" value="Ribonuclease Inhibitor"/>
    <property type="match status" value="6"/>
</dbReference>
<protein>
    <recommendedName>
        <fullName evidence="3">Disease resistance R13L4/SHOC-2-like LRR domain-containing protein</fullName>
    </recommendedName>
</protein>
<dbReference type="SUPFAM" id="SSF52058">
    <property type="entry name" value="L domain-like"/>
    <property type="match status" value="3"/>
</dbReference>
<keyword evidence="1" id="KW-0677">Repeat</keyword>
<organism evidence="4">
    <name type="scientific">Eucalyptus grandis</name>
    <name type="common">Flooded gum</name>
    <dbReference type="NCBI Taxonomy" id="71139"/>
    <lineage>
        <taxon>Eukaryota</taxon>
        <taxon>Viridiplantae</taxon>
        <taxon>Streptophyta</taxon>
        <taxon>Embryophyta</taxon>
        <taxon>Tracheophyta</taxon>
        <taxon>Spermatophyta</taxon>
        <taxon>Magnoliopsida</taxon>
        <taxon>eudicotyledons</taxon>
        <taxon>Gunneridae</taxon>
        <taxon>Pentapetalae</taxon>
        <taxon>rosids</taxon>
        <taxon>malvids</taxon>
        <taxon>Myrtales</taxon>
        <taxon>Myrtaceae</taxon>
        <taxon>Myrtoideae</taxon>
        <taxon>Eucalypteae</taxon>
        <taxon>Eucalyptus</taxon>
    </lineage>
</organism>
<dbReference type="InterPro" id="IPR055414">
    <property type="entry name" value="LRR_R13L4/SHOC2-like"/>
</dbReference>
<dbReference type="Gramene" id="KCW61070">
    <property type="protein sequence ID" value="KCW61070"/>
    <property type="gene ID" value="EUGRSUZ_H03847"/>
</dbReference>
<sequence>MKIEKQSRVWDYKEGLDLLRRHKGQKEVEALRLKFDHKRPYHFTYEDLKSLSNLRFLEVDDSKGNFGAEEMLLWHWHELPSNVLPTNVYQENLDLLPQLRWLSWHNISPMFNITNFSMEDLVILDLSKSRIRHDWKGWSYTKMAKNLKVLNLSYCQCLKRTPIFSAHPNLERLILHFCKSLTEIDRSIGKLEHLVFLELSYCKNLQRLPNELGDLARLKYLSLECCASLKSLPDTIGNLESLIELNLNDTGIKELSDSFGKLKNLKVVSMWNGEISKIPDAFWTIEKLEDISGHCGYTRVKIGDCIHRNQSLRELRLMDVVILALPRLPESLIYLDLSDLYMDAFPDLSNLTNLRELKLGFGRVCTNGPLEDPVQVDNLMPRWLGNLTKLTSLDLRFDCPTASTIDDPSLPPQLESLRLSCSNLCRLPRLPSSLSSLVLNGCHSLSSTEDLSNLNELSSLSIMGTAITEIQGLGCLENLRILSLHCLRQVKILPELSNLNKLSHLGVSDCDNLVEIQGELPKYLDGLSIYSCGSLEKLPDLSGLKELQAVVVRNCTKLIVEAIFGFAQRSQADLWENLRYLHIGDLEQVEILPDLSYLSKLRSLEVNFCHNLAEIQGELPLSLKTLKIFACESLQRLPDLSSLKNLEQVYITSCTTLKGKAILGSAQRSQANLWENLLYLGICDLGQVKILPDLSASNKLRRLRVSNCGKLVEIQSKLPQSLEKLEISSCESLQKLPDLSSLKVEEVEISSCGSLKNLDDLSFSFGRQIVLIVGCQKLNVEAILGSARKSQASLSENLRYLQICGFGQVKALPDLRNLNKLRCLQVEECPSLVEIQGELPQSLEELEISSCGSLQRLPDLSSLKGLQKVVMKGQLNLWEKMTLNLSKKATNLNLSKKTMNLNLSKKMTNLNLYLGEKTANMNMNLGEKTMNECTLLLKASSSTTTNCSLGSRLINELRKGVLLTGFCKCYGEAIK</sequence>
<evidence type="ECO:0000256" key="1">
    <source>
        <dbReference type="ARBA" id="ARBA00022737"/>
    </source>
</evidence>
<accession>A0A059B5Y4</accession>
<gene>
    <name evidence="4" type="ORF">EUGRSUZ_H03847</name>
</gene>
<dbReference type="Pfam" id="PF23598">
    <property type="entry name" value="LRR_14"/>
    <property type="match status" value="1"/>
</dbReference>
<dbReference type="PANTHER" id="PTHR36766:SF30">
    <property type="entry name" value="TIR-NBS TYPE DISEASE RESISTANCE PROTEIN-RELATED"/>
    <property type="match status" value="1"/>
</dbReference>
<dbReference type="EMBL" id="KK198760">
    <property type="protein sequence ID" value="KCW61070.1"/>
    <property type="molecule type" value="Genomic_DNA"/>
</dbReference>
<dbReference type="InterPro" id="IPR032675">
    <property type="entry name" value="LRR_dom_sf"/>
</dbReference>
<reference evidence="4" key="1">
    <citation type="submission" date="2013-07" db="EMBL/GenBank/DDBJ databases">
        <title>The genome of Eucalyptus grandis.</title>
        <authorList>
            <person name="Schmutz J."/>
            <person name="Hayes R."/>
            <person name="Myburg A."/>
            <person name="Tuskan G."/>
            <person name="Grattapaglia D."/>
            <person name="Rokhsar D.S."/>
        </authorList>
    </citation>
    <scope>NUCLEOTIDE SEQUENCE</scope>
    <source>
        <tissue evidence="4">Leaf extractions</tissue>
    </source>
</reference>
<feature type="domain" description="Disease resistance R13L4/SHOC-2-like LRR" evidence="3">
    <location>
        <begin position="245"/>
        <end position="437"/>
    </location>
</feature>
<keyword evidence="2" id="KW-0611">Plant defense</keyword>
<dbReference type="InParanoid" id="A0A059B5Y4"/>
<name>A0A059B5Y4_EUCGR</name>
<proteinExistence type="predicted"/>
<dbReference type="GO" id="GO:0006952">
    <property type="term" value="P:defense response"/>
    <property type="evidence" value="ECO:0007669"/>
    <property type="project" value="UniProtKB-KW"/>
</dbReference>